<dbReference type="EMBL" id="QPFP01000198">
    <property type="protein sequence ID" value="TEB19310.1"/>
    <property type="molecule type" value="Genomic_DNA"/>
</dbReference>
<organism evidence="1 2">
    <name type="scientific">Coprinellus micaceus</name>
    <name type="common">Glistening ink-cap mushroom</name>
    <name type="synonym">Coprinus micaceus</name>
    <dbReference type="NCBI Taxonomy" id="71717"/>
    <lineage>
        <taxon>Eukaryota</taxon>
        <taxon>Fungi</taxon>
        <taxon>Dikarya</taxon>
        <taxon>Basidiomycota</taxon>
        <taxon>Agaricomycotina</taxon>
        <taxon>Agaricomycetes</taxon>
        <taxon>Agaricomycetidae</taxon>
        <taxon>Agaricales</taxon>
        <taxon>Agaricineae</taxon>
        <taxon>Psathyrellaceae</taxon>
        <taxon>Coprinellus</taxon>
    </lineage>
</organism>
<comment type="caution">
    <text evidence="1">The sequence shown here is derived from an EMBL/GenBank/DDBJ whole genome shotgun (WGS) entry which is preliminary data.</text>
</comment>
<accession>A0A4Y7SD21</accession>
<proteinExistence type="predicted"/>
<dbReference type="OrthoDB" id="10512320at2759"/>
<evidence type="ECO:0000313" key="1">
    <source>
        <dbReference type="EMBL" id="TEB19310.1"/>
    </source>
</evidence>
<evidence type="ECO:0000313" key="2">
    <source>
        <dbReference type="Proteomes" id="UP000298030"/>
    </source>
</evidence>
<dbReference type="Proteomes" id="UP000298030">
    <property type="component" value="Unassembled WGS sequence"/>
</dbReference>
<protein>
    <submittedName>
        <fullName evidence="1">Uncharacterized protein</fullName>
    </submittedName>
</protein>
<keyword evidence="2" id="KW-1185">Reference proteome</keyword>
<dbReference type="AlphaFoldDB" id="A0A4Y7SD21"/>
<reference evidence="1 2" key="1">
    <citation type="journal article" date="2019" name="Nat. Ecol. Evol.">
        <title>Megaphylogeny resolves global patterns of mushroom evolution.</title>
        <authorList>
            <person name="Varga T."/>
            <person name="Krizsan K."/>
            <person name="Foldi C."/>
            <person name="Dima B."/>
            <person name="Sanchez-Garcia M."/>
            <person name="Sanchez-Ramirez S."/>
            <person name="Szollosi G.J."/>
            <person name="Szarkandi J.G."/>
            <person name="Papp V."/>
            <person name="Albert L."/>
            <person name="Andreopoulos W."/>
            <person name="Angelini C."/>
            <person name="Antonin V."/>
            <person name="Barry K.W."/>
            <person name="Bougher N.L."/>
            <person name="Buchanan P."/>
            <person name="Buyck B."/>
            <person name="Bense V."/>
            <person name="Catcheside P."/>
            <person name="Chovatia M."/>
            <person name="Cooper J."/>
            <person name="Damon W."/>
            <person name="Desjardin D."/>
            <person name="Finy P."/>
            <person name="Geml J."/>
            <person name="Haridas S."/>
            <person name="Hughes K."/>
            <person name="Justo A."/>
            <person name="Karasinski D."/>
            <person name="Kautmanova I."/>
            <person name="Kiss B."/>
            <person name="Kocsube S."/>
            <person name="Kotiranta H."/>
            <person name="LaButti K.M."/>
            <person name="Lechner B.E."/>
            <person name="Liimatainen K."/>
            <person name="Lipzen A."/>
            <person name="Lukacs Z."/>
            <person name="Mihaltcheva S."/>
            <person name="Morgado L.N."/>
            <person name="Niskanen T."/>
            <person name="Noordeloos M.E."/>
            <person name="Ohm R.A."/>
            <person name="Ortiz-Santana B."/>
            <person name="Ovrebo C."/>
            <person name="Racz N."/>
            <person name="Riley R."/>
            <person name="Savchenko A."/>
            <person name="Shiryaev A."/>
            <person name="Soop K."/>
            <person name="Spirin V."/>
            <person name="Szebenyi C."/>
            <person name="Tomsovsky M."/>
            <person name="Tulloss R.E."/>
            <person name="Uehling J."/>
            <person name="Grigoriev I.V."/>
            <person name="Vagvolgyi C."/>
            <person name="Papp T."/>
            <person name="Martin F.M."/>
            <person name="Miettinen O."/>
            <person name="Hibbett D.S."/>
            <person name="Nagy L.G."/>
        </authorList>
    </citation>
    <scope>NUCLEOTIDE SEQUENCE [LARGE SCALE GENOMIC DNA]</scope>
    <source>
        <strain evidence="1 2">FP101781</strain>
    </source>
</reference>
<sequence length="608" mass="68905">MAEGGADHTVAHLKIKEGSAAHVQELYRSFKGEDFSLELLEVTLNHLRPGLVPETEATTLSEAHAHPGANLGVASLALLTKLAEALRFLPEMKEVAIPLLTSPMDAMLKWINFALDFGLPRGEETEENVAYTFPPDVLFKVGSLDVRMGRSALHSKAFLHTFFRVWTARNSSRGHHEVFWDFRPWNLVLDPILTTAMTLLAADREQSTLILGEELFAQDLGHAFVFATMQRVRQACKALGQPQYTSIAGLVRYGITLVQLVADFTRQRDDRKLETLRRYFEEYHYLPRLTTMLDKLTAALVAQKQPGDNSEKLFVKVAQATLMFLEIVFIDGPHTPRRVGAFLWAGGMPLLARLVIEVNDEDNPKVVKLATALNSMIPFLMWNCALRQCVELDRRPIEPAMARIARHPQHKRLWEEFWSVARQRASVYHSFCGARGSVVCDNPLSASGGTGVNGIVTSVPALDKSRREAGEVYDHRARALHVRMVEALCEERFMSIYQRKVGRWGLAIHDFYPILECQKNINEEFVYFRTHPTPDLWMHKPDAPLVEKYLWPRMKALGEDFTEQMKGSDMRLAEAVFAFGPRTDVYVYVLLKQTGNEFKAVYSIPRIA</sequence>
<gene>
    <name evidence="1" type="ORF">FA13DRAFT_1802407</name>
</gene>
<name>A0A4Y7SD21_COPMI</name>